<dbReference type="InterPro" id="IPR036236">
    <property type="entry name" value="Znf_C2H2_sf"/>
</dbReference>
<protein>
    <recommendedName>
        <fullName evidence="6">C2H2-type domain-containing protein</fullName>
    </recommendedName>
</protein>
<reference evidence="8" key="1">
    <citation type="journal article" date="2016" name="Genome Announc.">
        <title>Draft genome sequences of fungus Aspergillus calidoustus.</title>
        <authorList>
            <person name="Horn F."/>
            <person name="Linde J."/>
            <person name="Mattern D.J."/>
            <person name="Walther G."/>
            <person name="Guthke R."/>
            <person name="Scherlach K."/>
            <person name="Martin K."/>
            <person name="Brakhage A.A."/>
            <person name="Petzke L."/>
            <person name="Valiante V."/>
        </authorList>
    </citation>
    <scope>NUCLEOTIDE SEQUENCE [LARGE SCALE GENOMIC DNA]</scope>
    <source>
        <strain evidence="8">SF006504</strain>
    </source>
</reference>
<evidence type="ECO:0000256" key="4">
    <source>
        <dbReference type="ARBA" id="ARBA00022833"/>
    </source>
</evidence>
<dbReference type="PANTHER" id="PTHR19818:SF139">
    <property type="entry name" value="PAIR-RULE PROTEIN ODD-PAIRED"/>
    <property type="match status" value="1"/>
</dbReference>
<dbReference type="Proteomes" id="UP000054771">
    <property type="component" value="Unassembled WGS sequence"/>
</dbReference>
<dbReference type="Gene3D" id="3.30.160.60">
    <property type="entry name" value="Classic Zinc Finger"/>
    <property type="match status" value="1"/>
</dbReference>
<dbReference type="GO" id="GO:0000978">
    <property type="term" value="F:RNA polymerase II cis-regulatory region sequence-specific DNA binding"/>
    <property type="evidence" value="ECO:0007669"/>
    <property type="project" value="TreeGrafter"/>
</dbReference>
<feature type="domain" description="C2H2-type" evidence="6">
    <location>
        <begin position="188"/>
        <end position="212"/>
    </location>
</feature>
<gene>
    <name evidence="7" type="ORF">ASPCAL08932</name>
</gene>
<evidence type="ECO:0000259" key="6">
    <source>
        <dbReference type="PROSITE" id="PS50157"/>
    </source>
</evidence>
<dbReference type="PANTHER" id="PTHR19818">
    <property type="entry name" value="ZINC FINGER PROTEIN ZIC AND GLI"/>
    <property type="match status" value="1"/>
</dbReference>
<proteinExistence type="predicted"/>
<dbReference type="PROSITE" id="PS00028">
    <property type="entry name" value="ZINC_FINGER_C2H2_1"/>
    <property type="match status" value="1"/>
</dbReference>
<keyword evidence="8" id="KW-1185">Reference proteome</keyword>
<dbReference type="InterPro" id="IPR013087">
    <property type="entry name" value="Znf_C2H2_type"/>
</dbReference>
<dbReference type="AlphaFoldDB" id="A0A0U5GTW7"/>
<dbReference type="GO" id="GO:0000981">
    <property type="term" value="F:DNA-binding transcription factor activity, RNA polymerase II-specific"/>
    <property type="evidence" value="ECO:0007669"/>
    <property type="project" value="TreeGrafter"/>
</dbReference>
<dbReference type="Pfam" id="PF00096">
    <property type="entry name" value="zf-C2H2"/>
    <property type="match status" value="1"/>
</dbReference>
<dbReference type="SMART" id="SM00355">
    <property type="entry name" value="ZnF_C2H2"/>
    <property type="match status" value="2"/>
</dbReference>
<dbReference type="OrthoDB" id="654211at2759"/>
<dbReference type="GO" id="GO:0008270">
    <property type="term" value="F:zinc ion binding"/>
    <property type="evidence" value="ECO:0007669"/>
    <property type="project" value="UniProtKB-KW"/>
</dbReference>
<evidence type="ECO:0000256" key="2">
    <source>
        <dbReference type="ARBA" id="ARBA00022737"/>
    </source>
</evidence>
<evidence type="ECO:0000256" key="3">
    <source>
        <dbReference type="ARBA" id="ARBA00022771"/>
    </source>
</evidence>
<keyword evidence="1" id="KW-0479">Metal-binding</keyword>
<dbReference type="SUPFAM" id="SSF57667">
    <property type="entry name" value="beta-beta-alpha zinc fingers"/>
    <property type="match status" value="1"/>
</dbReference>
<dbReference type="EMBL" id="CDMC01000007">
    <property type="protein sequence ID" value="CEN62295.1"/>
    <property type="molecule type" value="Genomic_DNA"/>
</dbReference>
<evidence type="ECO:0000256" key="1">
    <source>
        <dbReference type="ARBA" id="ARBA00022723"/>
    </source>
</evidence>
<sequence length="225" mass="24987">MEPVPIATQNQEEMLRYNLASPPEGISSWATARPDSMPLPEAASMGFQSTIQSVPKAVPVWGGTVSGPPTTDPRLDPAMNWGFQGPPQPHVHQHNGIPIGLPTQYLDLSVPSAQPSLQPQALLMNPSENLATHQSSQQALTPNHLLDTLAPTVRYYCKWERCQNLAGFKRLSEILRHIKEIHLAPDAYTCPVDGCGKTFNRAERLRHHERTHRPRIQPPVPGLRF</sequence>
<dbReference type="InterPro" id="IPR050329">
    <property type="entry name" value="GLI_C2H2-zinc-finger"/>
</dbReference>
<dbReference type="PROSITE" id="PS50157">
    <property type="entry name" value="ZINC_FINGER_C2H2_2"/>
    <property type="match status" value="1"/>
</dbReference>
<evidence type="ECO:0000313" key="7">
    <source>
        <dbReference type="EMBL" id="CEN62295.1"/>
    </source>
</evidence>
<keyword evidence="3 5" id="KW-0863">Zinc-finger</keyword>
<dbReference type="GO" id="GO:0045944">
    <property type="term" value="P:positive regulation of transcription by RNA polymerase II"/>
    <property type="evidence" value="ECO:0007669"/>
    <property type="project" value="UniProtKB-ARBA"/>
</dbReference>
<accession>A0A0U5GTW7</accession>
<evidence type="ECO:0000313" key="8">
    <source>
        <dbReference type="Proteomes" id="UP000054771"/>
    </source>
</evidence>
<keyword evidence="2" id="KW-0677">Repeat</keyword>
<dbReference type="GO" id="GO:0005634">
    <property type="term" value="C:nucleus"/>
    <property type="evidence" value="ECO:0007669"/>
    <property type="project" value="UniProtKB-ARBA"/>
</dbReference>
<evidence type="ECO:0000256" key="5">
    <source>
        <dbReference type="PROSITE-ProRule" id="PRU00042"/>
    </source>
</evidence>
<dbReference type="STRING" id="454130.A0A0U5GTW7"/>
<organism evidence="7 8">
    <name type="scientific">Aspergillus calidoustus</name>
    <dbReference type="NCBI Taxonomy" id="454130"/>
    <lineage>
        <taxon>Eukaryota</taxon>
        <taxon>Fungi</taxon>
        <taxon>Dikarya</taxon>
        <taxon>Ascomycota</taxon>
        <taxon>Pezizomycotina</taxon>
        <taxon>Eurotiomycetes</taxon>
        <taxon>Eurotiomycetidae</taxon>
        <taxon>Eurotiales</taxon>
        <taxon>Aspergillaceae</taxon>
        <taxon>Aspergillus</taxon>
        <taxon>Aspergillus subgen. Nidulantes</taxon>
    </lineage>
</organism>
<name>A0A0U5GTW7_ASPCI</name>
<keyword evidence="4" id="KW-0862">Zinc</keyword>